<dbReference type="InterPro" id="IPR036390">
    <property type="entry name" value="WH_DNA-bd_sf"/>
</dbReference>
<reference evidence="8 9" key="1">
    <citation type="submission" date="2019-03" db="EMBL/GenBank/DDBJ databases">
        <authorList>
            <person name="Gaulin E."/>
            <person name="Dumas B."/>
        </authorList>
    </citation>
    <scope>NUCLEOTIDE SEQUENCE [LARGE SCALE GENOMIC DNA]</scope>
    <source>
        <strain evidence="8">CBS 568.67</strain>
    </source>
</reference>
<keyword evidence="3" id="KW-0539">Nucleus</keyword>
<dbReference type="PANTHER" id="PTHR10015:SF427">
    <property type="entry name" value="HEAT SHOCK FACTOR PROTEIN"/>
    <property type="match status" value="1"/>
</dbReference>
<evidence type="ECO:0000256" key="4">
    <source>
        <dbReference type="RuleBase" id="RU004020"/>
    </source>
</evidence>
<dbReference type="FunFam" id="1.10.10.10:FF:000286">
    <property type="entry name" value="Heat shock transcription factor"/>
    <property type="match status" value="1"/>
</dbReference>
<evidence type="ECO:0000256" key="2">
    <source>
        <dbReference type="ARBA" id="ARBA00023125"/>
    </source>
</evidence>
<feature type="region of interest" description="Disordered" evidence="5">
    <location>
        <begin position="122"/>
        <end position="141"/>
    </location>
</feature>
<keyword evidence="2" id="KW-0238">DNA-binding</keyword>
<dbReference type="SUPFAM" id="SSF46785">
    <property type="entry name" value="Winged helix' DNA-binding domain"/>
    <property type="match status" value="1"/>
</dbReference>
<comment type="subcellular location">
    <subcellularLocation>
        <location evidence="1">Nucleus</location>
    </subcellularLocation>
</comment>
<comment type="similarity">
    <text evidence="4">Belongs to the HSF family.</text>
</comment>
<evidence type="ECO:0000313" key="9">
    <source>
        <dbReference type="Proteomes" id="UP000332933"/>
    </source>
</evidence>
<reference evidence="7" key="2">
    <citation type="submission" date="2019-06" db="EMBL/GenBank/DDBJ databases">
        <title>Genomics analysis of Aphanomyces spp. identifies a new class of oomycete effector associated with host adaptation.</title>
        <authorList>
            <person name="Gaulin E."/>
        </authorList>
    </citation>
    <scope>NUCLEOTIDE SEQUENCE</scope>
    <source>
        <strain evidence="7">CBS 578.67</strain>
    </source>
</reference>
<dbReference type="SMART" id="SM00415">
    <property type="entry name" value="HSF"/>
    <property type="match status" value="1"/>
</dbReference>
<dbReference type="EMBL" id="VJMH01000066">
    <property type="protein sequence ID" value="KAF0719511.1"/>
    <property type="molecule type" value="Genomic_DNA"/>
</dbReference>
<dbReference type="AlphaFoldDB" id="A0A485K853"/>
<evidence type="ECO:0000256" key="3">
    <source>
        <dbReference type="ARBA" id="ARBA00023242"/>
    </source>
</evidence>
<dbReference type="Proteomes" id="UP000332933">
    <property type="component" value="Unassembled WGS sequence"/>
</dbReference>
<evidence type="ECO:0000313" key="7">
    <source>
        <dbReference type="EMBL" id="KAF0719511.1"/>
    </source>
</evidence>
<keyword evidence="9" id="KW-1185">Reference proteome</keyword>
<protein>
    <submittedName>
        <fullName evidence="8">Aste57867_982 protein</fullName>
    </submittedName>
</protein>
<dbReference type="PANTHER" id="PTHR10015">
    <property type="entry name" value="HEAT SHOCK TRANSCRIPTION FACTOR"/>
    <property type="match status" value="1"/>
</dbReference>
<dbReference type="GO" id="GO:0003700">
    <property type="term" value="F:DNA-binding transcription factor activity"/>
    <property type="evidence" value="ECO:0007669"/>
    <property type="project" value="InterPro"/>
</dbReference>
<name>A0A485K853_9STRA</name>
<dbReference type="Pfam" id="PF00447">
    <property type="entry name" value="HSF_DNA-bind"/>
    <property type="match status" value="1"/>
</dbReference>
<feature type="domain" description="HSF-type DNA-binding" evidence="6">
    <location>
        <begin position="24"/>
        <end position="119"/>
    </location>
</feature>
<dbReference type="EMBL" id="CAADRA010000066">
    <property type="protein sequence ID" value="VFT78204.1"/>
    <property type="molecule type" value="Genomic_DNA"/>
</dbReference>
<evidence type="ECO:0000256" key="1">
    <source>
        <dbReference type="ARBA" id="ARBA00004123"/>
    </source>
</evidence>
<organism evidence="8 9">
    <name type="scientific">Aphanomyces stellatus</name>
    <dbReference type="NCBI Taxonomy" id="120398"/>
    <lineage>
        <taxon>Eukaryota</taxon>
        <taxon>Sar</taxon>
        <taxon>Stramenopiles</taxon>
        <taxon>Oomycota</taxon>
        <taxon>Saprolegniomycetes</taxon>
        <taxon>Saprolegniales</taxon>
        <taxon>Verrucalvaceae</taxon>
        <taxon>Aphanomyces</taxon>
    </lineage>
</organism>
<dbReference type="GO" id="GO:0043565">
    <property type="term" value="F:sequence-specific DNA binding"/>
    <property type="evidence" value="ECO:0007669"/>
    <property type="project" value="InterPro"/>
</dbReference>
<evidence type="ECO:0000256" key="5">
    <source>
        <dbReference type="SAM" id="MobiDB-lite"/>
    </source>
</evidence>
<sequence>MLPPTSPSTASSTSSWSTDAERKGIAPFLHTLRTILLEENPLVFRWTCDGLAFEILDMGQFTTTILPKYFKHQKYSSFQRQLNYFHFKKWTKRRAKVCTFSNAFFTRDQPALANHITRKRTLHHDDHNPTTPAMPRSPTEVDSTQIWGDFDWLLDFDQVDLCLPHVPVPASTEMWV</sequence>
<evidence type="ECO:0000313" key="8">
    <source>
        <dbReference type="EMBL" id="VFT78204.1"/>
    </source>
</evidence>
<dbReference type="OrthoDB" id="78592at2759"/>
<accession>A0A485K853</accession>
<proteinExistence type="inferred from homology"/>
<dbReference type="Gene3D" id="1.10.10.10">
    <property type="entry name" value="Winged helix-like DNA-binding domain superfamily/Winged helix DNA-binding domain"/>
    <property type="match status" value="1"/>
</dbReference>
<dbReference type="InterPro" id="IPR000232">
    <property type="entry name" value="HSF_DNA-bd"/>
</dbReference>
<gene>
    <name evidence="8" type="primary">Aste57867_982</name>
    <name evidence="7" type="ORF">As57867_000981</name>
    <name evidence="8" type="ORF">ASTE57867_982</name>
</gene>
<dbReference type="InterPro" id="IPR036388">
    <property type="entry name" value="WH-like_DNA-bd_sf"/>
</dbReference>
<evidence type="ECO:0000259" key="6">
    <source>
        <dbReference type="SMART" id="SM00415"/>
    </source>
</evidence>
<dbReference type="GO" id="GO:0005634">
    <property type="term" value="C:nucleus"/>
    <property type="evidence" value="ECO:0007669"/>
    <property type="project" value="UniProtKB-SubCell"/>
</dbReference>